<gene>
    <name evidence="2" type="primary">LOC106011412</name>
</gene>
<evidence type="ECO:0000313" key="1">
    <source>
        <dbReference type="Proteomes" id="UP000694888"/>
    </source>
</evidence>
<sequence length="158" mass="17552">MMTGYSHQQILCKRKNRECEVGKNQCCRDLVCKQKDMTSFKTTCQASDTTCRAEDQTCNPDRNSICCPGFTCERSMLGVKRCKKFELCKNLGVACTPGLSSECCTELTCQRKPGSILGHECQLNCKGNNERCTAGVIDCCFPYRCKQMGALTGTVCHL</sequence>
<protein>
    <submittedName>
        <fullName evidence="2">Uncharacterized protein LOC106011412</fullName>
    </submittedName>
</protein>
<reference evidence="2" key="1">
    <citation type="submission" date="2025-08" db="UniProtKB">
        <authorList>
            <consortium name="RefSeq"/>
        </authorList>
    </citation>
    <scope>IDENTIFICATION</scope>
</reference>
<dbReference type="RefSeq" id="XP_012936426.1">
    <property type="nucleotide sequence ID" value="XM_013080972.2"/>
</dbReference>
<keyword evidence="1" id="KW-1185">Reference proteome</keyword>
<accession>A0ABM0ZXB2</accession>
<evidence type="ECO:0000313" key="2">
    <source>
        <dbReference type="RefSeq" id="XP_012936426.1"/>
    </source>
</evidence>
<dbReference type="Proteomes" id="UP000694888">
    <property type="component" value="Unplaced"/>
</dbReference>
<dbReference type="GeneID" id="106011412"/>
<proteinExistence type="predicted"/>
<organism evidence="1 2">
    <name type="scientific">Aplysia californica</name>
    <name type="common">California sea hare</name>
    <dbReference type="NCBI Taxonomy" id="6500"/>
    <lineage>
        <taxon>Eukaryota</taxon>
        <taxon>Metazoa</taxon>
        <taxon>Spiralia</taxon>
        <taxon>Lophotrochozoa</taxon>
        <taxon>Mollusca</taxon>
        <taxon>Gastropoda</taxon>
        <taxon>Heterobranchia</taxon>
        <taxon>Euthyneura</taxon>
        <taxon>Tectipleura</taxon>
        <taxon>Aplysiida</taxon>
        <taxon>Aplysioidea</taxon>
        <taxon>Aplysiidae</taxon>
        <taxon>Aplysia</taxon>
    </lineage>
</organism>
<name>A0ABM0ZXB2_APLCA</name>